<gene>
    <name evidence="1" type="ORF">TBRA_LOCUS2752</name>
</gene>
<sequence>TRNDSCSFATIVTMCNDWRSICIKNRRVCALPIYTCRYCEIVQRTSRWSWIDSHQYWLVYGRLRRHIVITTRPGDEDDSRSNEDPRHLCQ</sequence>
<dbReference type="AlphaFoldDB" id="A0A6H5I2J1"/>
<feature type="non-terminal residue" evidence="1">
    <location>
        <position position="1"/>
    </location>
</feature>
<proteinExistence type="predicted"/>
<dbReference type="Proteomes" id="UP000479190">
    <property type="component" value="Unassembled WGS sequence"/>
</dbReference>
<dbReference type="EMBL" id="CADCXV010000542">
    <property type="protein sequence ID" value="CAB0030763.1"/>
    <property type="molecule type" value="Genomic_DNA"/>
</dbReference>
<keyword evidence="2" id="KW-1185">Reference proteome</keyword>
<protein>
    <submittedName>
        <fullName evidence="1">Uncharacterized protein</fullName>
    </submittedName>
</protein>
<reference evidence="1 2" key="1">
    <citation type="submission" date="2020-02" db="EMBL/GenBank/DDBJ databases">
        <authorList>
            <person name="Ferguson B K."/>
        </authorList>
    </citation>
    <scope>NUCLEOTIDE SEQUENCE [LARGE SCALE GENOMIC DNA]</scope>
</reference>
<evidence type="ECO:0000313" key="1">
    <source>
        <dbReference type="EMBL" id="CAB0030763.1"/>
    </source>
</evidence>
<name>A0A6H5I2J1_9HYME</name>
<accession>A0A6H5I2J1</accession>
<organism evidence="1 2">
    <name type="scientific">Trichogramma brassicae</name>
    <dbReference type="NCBI Taxonomy" id="86971"/>
    <lineage>
        <taxon>Eukaryota</taxon>
        <taxon>Metazoa</taxon>
        <taxon>Ecdysozoa</taxon>
        <taxon>Arthropoda</taxon>
        <taxon>Hexapoda</taxon>
        <taxon>Insecta</taxon>
        <taxon>Pterygota</taxon>
        <taxon>Neoptera</taxon>
        <taxon>Endopterygota</taxon>
        <taxon>Hymenoptera</taxon>
        <taxon>Apocrita</taxon>
        <taxon>Proctotrupomorpha</taxon>
        <taxon>Chalcidoidea</taxon>
        <taxon>Trichogrammatidae</taxon>
        <taxon>Trichogramma</taxon>
    </lineage>
</organism>
<evidence type="ECO:0000313" key="2">
    <source>
        <dbReference type="Proteomes" id="UP000479190"/>
    </source>
</evidence>